<protein>
    <submittedName>
        <fullName evidence="2">Uncharacterized protein</fullName>
    </submittedName>
</protein>
<dbReference type="EMBL" id="VSRR010038375">
    <property type="protein sequence ID" value="MPC74169.1"/>
    <property type="molecule type" value="Genomic_DNA"/>
</dbReference>
<organism evidence="2 3">
    <name type="scientific">Portunus trituberculatus</name>
    <name type="common">Swimming crab</name>
    <name type="synonym">Neptunus trituberculatus</name>
    <dbReference type="NCBI Taxonomy" id="210409"/>
    <lineage>
        <taxon>Eukaryota</taxon>
        <taxon>Metazoa</taxon>
        <taxon>Ecdysozoa</taxon>
        <taxon>Arthropoda</taxon>
        <taxon>Crustacea</taxon>
        <taxon>Multicrustacea</taxon>
        <taxon>Malacostraca</taxon>
        <taxon>Eumalacostraca</taxon>
        <taxon>Eucarida</taxon>
        <taxon>Decapoda</taxon>
        <taxon>Pleocyemata</taxon>
        <taxon>Brachyura</taxon>
        <taxon>Eubrachyura</taxon>
        <taxon>Portunoidea</taxon>
        <taxon>Portunidae</taxon>
        <taxon>Portuninae</taxon>
        <taxon>Portunus</taxon>
    </lineage>
</organism>
<reference evidence="2 3" key="1">
    <citation type="submission" date="2019-05" db="EMBL/GenBank/DDBJ databases">
        <title>Another draft genome of Portunus trituberculatus and its Hox gene families provides insights of decapod evolution.</title>
        <authorList>
            <person name="Jeong J.-H."/>
            <person name="Song I."/>
            <person name="Kim S."/>
            <person name="Choi T."/>
            <person name="Kim D."/>
            <person name="Ryu S."/>
            <person name="Kim W."/>
        </authorList>
    </citation>
    <scope>NUCLEOTIDE SEQUENCE [LARGE SCALE GENOMIC DNA]</scope>
    <source>
        <tissue evidence="2">Muscle</tissue>
    </source>
</reference>
<name>A0A5B7HWN3_PORTR</name>
<evidence type="ECO:0000313" key="2">
    <source>
        <dbReference type="EMBL" id="MPC74169.1"/>
    </source>
</evidence>
<sequence length="91" mass="10239">MKPMKKSSKECKYFNHRHLAIVHCSSCQRVPSQDSSRHILDLYRRPVPHVASQADQSPQGPHDSACLSLSRPPELDTPTAEASRVLFGCRQ</sequence>
<gene>
    <name evidence="2" type="ORF">E2C01_068519</name>
</gene>
<feature type="region of interest" description="Disordered" evidence="1">
    <location>
        <begin position="47"/>
        <end position="82"/>
    </location>
</feature>
<keyword evidence="3" id="KW-1185">Reference proteome</keyword>
<proteinExistence type="predicted"/>
<dbReference type="AlphaFoldDB" id="A0A5B7HWN3"/>
<evidence type="ECO:0000256" key="1">
    <source>
        <dbReference type="SAM" id="MobiDB-lite"/>
    </source>
</evidence>
<dbReference type="Proteomes" id="UP000324222">
    <property type="component" value="Unassembled WGS sequence"/>
</dbReference>
<evidence type="ECO:0000313" key="3">
    <source>
        <dbReference type="Proteomes" id="UP000324222"/>
    </source>
</evidence>
<accession>A0A5B7HWN3</accession>
<comment type="caution">
    <text evidence="2">The sequence shown here is derived from an EMBL/GenBank/DDBJ whole genome shotgun (WGS) entry which is preliminary data.</text>
</comment>